<dbReference type="STRING" id="48256.CLHUN_27290"/>
<reference evidence="6 7" key="1">
    <citation type="submission" date="2017-03" db="EMBL/GenBank/DDBJ databases">
        <title>Genome sequence of Clostridium hungatei DSM 14427.</title>
        <authorList>
            <person name="Poehlein A."/>
            <person name="Daniel R."/>
        </authorList>
    </citation>
    <scope>NUCLEOTIDE SEQUENCE [LARGE SCALE GENOMIC DNA]</scope>
    <source>
        <strain evidence="6 7">DSM 14427</strain>
    </source>
</reference>
<keyword evidence="4" id="KW-0411">Iron-sulfur</keyword>
<evidence type="ECO:0000256" key="2">
    <source>
        <dbReference type="ARBA" id="ARBA00022723"/>
    </source>
</evidence>
<dbReference type="InterPro" id="IPR050377">
    <property type="entry name" value="Radical_SAM_PqqE_MftC-like"/>
</dbReference>
<evidence type="ECO:0000313" key="7">
    <source>
        <dbReference type="Proteomes" id="UP000191554"/>
    </source>
</evidence>
<protein>
    <submittedName>
        <fullName evidence="6">Cyclic pyranopterin monophosphate synthase</fullName>
    </submittedName>
</protein>
<evidence type="ECO:0000256" key="4">
    <source>
        <dbReference type="ARBA" id="ARBA00023014"/>
    </source>
</evidence>
<evidence type="ECO:0000259" key="5">
    <source>
        <dbReference type="Pfam" id="PF04055"/>
    </source>
</evidence>
<feature type="domain" description="Radical SAM core" evidence="5">
    <location>
        <begin position="43"/>
        <end position="143"/>
    </location>
</feature>
<evidence type="ECO:0000256" key="1">
    <source>
        <dbReference type="ARBA" id="ARBA00022691"/>
    </source>
</evidence>
<dbReference type="RefSeq" id="WP_080065185.1">
    <property type="nucleotide sequence ID" value="NZ_MZGX01000018.1"/>
</dbReference>
<dbReference type="InterPro" id="IPR013785">
    <property type="entry name" value="Aldolase_TIM"/>
</dbReference>
<dbReference type="GO" id="GO:0051536">
    <property type="term" value="F:iron-sulfur cluster binding"/>
    <property type="evidence" value="ECO:0007669"/>
    <property type="project" value="UniProtKB-KW"/>
</dbReference>
<gene>
    <name evidence="6" type="primary">moaA_8</name>
    <name evidence="6" type="ORF">CLHUN_27290</name>
</gene>
<dbReference type="GO" id="GO:0046872">
    <property type="term" value="F:metal ion binding"/>
    <property type="evidence" value="ECO:0007669"/>
    <property type="project" value="UniProtKB-KW"/>
</dbReference>
<dbReference type="PANTHER" id="PTHR11228">
    <property type="entry name" value="RADICAL SAM DOMAIN PROTEIN"/>
    <property type="match status" value="1"/>
</dbReference>
<comment type="caution">
    <text evidence="6">The sequence shown here is derived from an EMBL/GenBank/DDBJ whole genome shotgun (WGS) entry which is preliminary data.</text>
</comment>
<dbReference type="OrthoDB" id="9763993at2"/>
<keyword evidence="1" id="KW-0949">S-adenosyl-L-methionine</keyword>
<dbReference type="SFLD" id="SFLDG01067">
    <property type="entry name" value="SPASM/twitch_domain_containing"/>
    <property type="match status" value="1"/>
</dbReference>
<evidence type="ECO:0000313" key="6">
    <source>
        <dbReference type="EMBL" id="OPX43384.1"/>
    </source>
</evidence>
<dbReference type="Gene3D" id="3.20.20.70">
    <property type="entry name" value="Aldolase class I"/>
    <property type="match status" value="1"/>
</dbReference>
<dbReference type="EMBL" id="MZGX01000018">
    <property type="protein sequence ID" value="OPX43384.1"/>
    <property type="molecule type" value="Genomic_DNA"/>
</dbReference>
<name>A0A1V4SHV2_RUMHU</name>
<evidence type="ECO:0000256" key="3">
    <source>
        <dbReference type="ARBA" id="ARBA00023004"/>
    </source>
</evidence>
<proteinExistence type="predicted"/>
<dbReference type="InterPro" id="IPR007197">
    <property type="entry name" value="rSAM"/>
</dbReference>
<sequence length="343" mass="38652">MIVRRHSTGYNFLGDTGTGLTLRWADGVGENPVYAPWPELADISISNHCSKGCDFCYRDSKEDNSFMTIGQYEKVLAGLQHERWGTVFQVALGGGEPLEHPDFKKIIQATCDRGIVANFTTNGERLNEDIVGFLRGKIGALAISAARIDQIDTGILRLLAGNEIRTNLHFILDNRSIAQGIDMLRGKYNDILKHVNSVIFLTYKPKGRAQADKCLELDSNLRMFLNLVNKNKCSCSVGFDACFVPLLMKHTEVNVDCIDSCECGFFSVYIDENMNVKPCSFASDDSYSFNLNDCDFKVIWGKKYDKYRKEVLKNRCNSSDCANKSQCRGKCVYFEDLQFCYVN</sequence>
<accession>A0A1V4SHV2</accession>
<dbReference type="SFLD" id="SFLDS00029">
    <property type="entry name" value="Radical_SAM"/>
    <property type="match status" value="1"/>
</dbReference>
<dbReference type="Proteomes" id="UP000191554">
    <property type="component" value="Unassembled WGS sequence"/>
</dbReference>
<dbReference type="CDD" id="cd01335">
    <property type="entry name" value="Radical_SAM"/>
    <property type="match status" value="1"/>
</dbReference>
<dbReference type="GO" id="GO:0003824">
    <property type="term" value="F:catalytic activity"/>
    <property type="evidence" value="ECO:0007669"/>
    <property type="project" value="InterPro"/>
</dbReference>
<keyword evidence="7" id="KW-1185">Reference proteome</keyword>
<dbReference type="Pfam" id="PF04055">
    <property type="entry name" value="Radical_SAM"/>
    <property type="match status" value="1"/>
</dbReference>
<dbReference type="InterPro" id="IPR058240">
    <property type="entry name" value="rSAM_sf"/>
</dbReference>
<keyword evidence="3" id="KW-0408">Iron</keyword>
<keyword evidence="2" id="KW-0479">Metal-binding</keyword>
<organism evidence="6 7">
    <name type="scientific">Ruminiclostridium hungatei</name>
    <name type="common">Clostridium hungatei</name>
    <dbReference type="NCBI Taxonomy" id="48256"/>
    <lineage>
        <taxon>Bacteria</taxon>
        <taxon>Bacillati</taxon>
        <taxon>Bacillota</taxon>
        <taxon>Clostridia</taxon>
        <taxon>Eubacteriales</taxon>
        <taxon>Oscillospiraceae</taxon>
        <taxon>Ruminiclostridium</taxon>
    </lineage>
</organism>
<dbReference type="AlphaFoldDB" id="A0A1V4SHV2"/>
<dbReference type="SUPFAM" id="SSF102114">
    <property type="entry name" value="Radical SAM enzymes"/>
    <property type="match status" value="1"/>
</dbReference>
<dbReference type="PANTHER" id="PTHR11228:SF7">
    <property type="entry name" value="PQQA PEPTIDE CYCLASE"/>
    <property type="match status" value="1"/>
</dbReference>